<dbReference type="SUPFAM" id="SSF46955">
    <property type="entry name" value="Putative DNA-binding domain"/>
    <property type="match status" value="1"/>
</dbReference>
<keyword evidence="1" id="KW-0238">DNA-binding</keyword>
<dbReference type="KEGG" id="mik:FOE78_07745"/>
<feature type="domain" description="HTH merR-type" evidence="2">
    <location>
        <begin position="1"/>
        <end position="70"/>
    </location>
</feature>
<evidence type="ECO:0000313" key="3">
    <source>
        <dbReference type="EMBL" id="QDP95804.1"/>
    </source>
</evidence>
<dbReference type="PROSITE" id="PS50937">
    <property type="entry name" value="HTH_MERR_2"/>
    <property type="match status" value="1"/>
</dbReference>
<dbReference type="Gene3D" id="1.10.1660.10">
    <property type="match status" value="1"/>
</dbReference>
<dbReference type="SMART" id="SM00422">
    <property type="entry name" value="HTH_MERR"/>
    <property type="match status" value="1"/>
</dbReference>
<accession>A0A516PX97</accession>
<dbReference type="Proteomes" id="UP000319263">
    <property type="component" value="Chromosome"/>
</dbReference>
<name>A0A516PX97_9ACTN</name>
<dbReference type="PRINTS" id="PR00040">
    <property type="entry name" value="HTHMERR"/>
</dbReference>
<dbReference type="InterPro" id="IPR047057">
    <property type="entry name" value="MerR_fam"/>
</dbReference>
<gene>
    <name evidence="3" type="ORF">FOE78_07745</name>
</gene>
<dbReference type="InterPro" id="IPR009061">
    <property type="entry name" value="DNA-bd_dom_put_sf"/>
</dbReference>
<dbReference type="PANTHER" id="PTHR30204">
    <property type="entry name" value="REDOX-CYCLING DRUG-SENSING TRANSCRIPTIONAL ACTIVATOR SOXR"/>
    <property type="match status" value="1"/>
</dbReference>
<dbReference type="Pfam" id="PF13411">
    <property type="entry name" value="MerR_1"/>
    <property type="match status" value="1"/>
</dbReference>
<evidence type="ECO:0000256" key="1">
    <source>
        <dbReference type="ARBA" id="ARBA00023125"/>
    </source>
</evidence>
<evidence type="ECO:0000313" key="4">
    <source>
        <dbReference type="Proteomes" id="UP000319263"/>
    </source>
</evidence>
<dbReference type="GO" id="GO:0003677">
    <property type="term" value="F:DNA binding"/>
    <property type="evidence" value="ECO:0007669"/>
    <property type="project" value="UniProtKB-KW"/>
</dbReference>
<sequence length="203" mass="21758">MRISELSRRSGVPTATIKYYLREGLLPTGERTAATQAQYDDDHLARLRLIRALLGPGRLSIAEIRDVLAAVDDPPESPLDLLGQASEAIGGERPADEADLEPARDLLAELQWSVADDSAALHDLARALAAINQAHLKLIKGGAVAYGKSMHRIAVAEIATVPTDAPDTAVRQAVLGTILIEPLLLSLRRLALQDAAARKFGDH</sequence>
<reference evidence="3 4" key="1">
    <citation type="submission" date="2019-07" db="EMBL/GenBank/DDBJ databases">
        <title>Microlunatus dokdonensis sp. nov. isolated from the rhizospheric soil of the wild plant Elymus tsukushiensis.</title>
        <authorList>
            <person name="Ghim S.-Y."/>
            <person name="Hwang Y.-J."/>
            <person name="Son J.-S."/>
            <person name="Shin J.-H."/>
        </authorList>
    </citation>
    <scope>NUCLEOTIDE SEQUENCE [LARGE SCALE GENOMIC DNA]</scope>
    <source>
        <strain evidence="3 4">KUDC0627</strain>
    </source>
</reference>
<organism evidence="3 4">
    <name type="scientific">Microlunatus elymi</name>
    <dbReference type="NCBI Taxonomy" id="2596828"/>
    <lineage>
        <taxon>Bacteria</taxon>
        <taxon>Bacillati</taxon>
        <taxon>Actinomycetota</taxon>
        <taxon>Actinomycetes</taxon>
        <taxon>Propionibacteriales</taxon>
        <taxon>Propionibacteriaceae</taxon>
        <taxon>Microlunatus</taxon>
    </lineage>
</organism>
<keyword evidence="4" id="KW-1185">Reference proteome</keyword>
<dbReference type="GO" id="GO:0003700">
    <property type="term" value="F:DNA-binding transcription factor activity"/>
    <property type="evidence" value="ECO:0007669"/>
    <property type="project" value="InterPro"/>
</dbReference>
<evidence type="ECO:0000259" key="2">
    <source>
        <dbReference type="PROSITE" id="PS50937"/>
    </source>
</evidence>
<dbReference type="OrthoDB" id="5242095at2"/>
<protein>
    <submittedName>
        <fullName evidence="3">MerR family transcriptional regulator</fullName>
    </submittedName>
</protein>
<dbReference type="CDD" id="cd04780">
    <property type="entry name" value="HTH_MerR-like_sg5"/>
    <property type="match status" value="1"/>
</dbReference>
<dbReference type="EMBL" id="CP041692">
    <property type="protein sequence ID" value="QDP95804.1"/>
    <property type="molecule type" value="Genomic_DNA"/>
</dbReference>
<dbReference type="RefSeq" id="WP_143985771.1">
    <property type="nucleotide sequence ID" value="NZ_CP041692.1"/>
</dbReference>
<dbReference type="AlphaFoldDB" id="A0A516PX97"/>
<dbReference type="PANTHER" id="PTHR30204:SF98">
    <property type="entry name" value="HTH-TYPE TRANSCRIPTIONAL REGULATOR ADHR"/>
    <property type="match status" value="1"/>
</dbReference>
<dbReference type="InterPro" id="IPR000551">
    <property type="entry name" value="MerR-type_HTH_dom"/>
</dbReference>
<proteinExistence type="predicted"/>